<dbReference type="GO" id="GO:0002376">
    <property type="term" value="P:immune system process"/>
    <property type="evidence" value="ECO:0007669"/>
    <property type="project" value="UniProtKB-KW"/>
</dbReference>
<feature type="non-terminal residue" evidence="8">
    <location>
        <position position="363"/>
    </location>
</feature>
<evidence type="ECO:0000256" key="2">
    <source>
        <dbReference type="ARBA" id="ARBA00022490"/>
    </source>
</evidence>
<evidence type="ECO:0000256" key="6">
    <source>
        <dbReference type="ARBA" id="ARBA00022859"/>
    </source>
</evidence>
<evidence type="ECO:0000259" key="7">
    <source>
        <dbReference type="PROSITE" id="PS51981"/>
    </source>
</evidence>
<keyword evidence="5" id="KW-0862">Zinc</keyword>
<protein>
    <recommendedName>
        <fullName evidence="7">RZ-type domain-containing protein</fullName>
    </recommendedName>
</protein>
<sequence length="363" mass="41799">MLILNPEEYVNGHLPAMPENLLINVIRAMKKEGKDGDTFTVRYCPNMHPFIISGCGHPMEKIICAADGCGKEIGDTTHANQNTGLKQLEIPKGYILDGSEDELSVGDSFWRYEGLTEVRRIYEVACTLMRLLLHLALLIRNAAVSEGCSQLQKLLQKTDAAKVTEFLQKQAIGYFRLLGKITRLNDELLSVALHQLLNDLPQIFNQWYPNGLNGTDLTTTYEFEKKFENQYCGFFSQTARFHELNNRSKINADEDKALKVIISEIEETKAIDKSYREQYIPHLFLTIHKRFMTEPSLRSKHPLLYHVMCAKDELWSVKYLPVIGQWMKHVYFHFSRQISQQECQSKTIAQAIEEWKQKGYGSE</sequence>
<dbReference type="InterPro" id="IPR046439">
    <property type="entry name" value="ZF_RZ_dom"/>
</dbReference>
<evidence type="ECO:0000256" key="4">
    <source>
        <dbReference type="ARBA" id="ARBA00022771"/>
    </source>
</evidence>
<comment type="subcellular location">
    <subcellularLocation>
        <location evidence="1">Cytoplasm</location>
    </subcellularLocation>
</comment>
<dbReference type="PANTHER" id="PTHR22605:SF1">
    <property type="entry name" value="RZ-TYPE DOMAIN-CONTAINING PROTEIN"/>
    <property type="match status" value="1"/>
</dbReference>
<gene>
    <name evidence="8" type="ORF">RFI_39094</name>
</gene>
<comment type="caution">
    <text evidence="8">The sequence shown here is derived from an EMBL/GenBank/DDBJ whole genome shotgun (WGS) entry which is preliminary data.</text>
</comment>
<proteinExistence type="predicted"/>
<evidence type="ECO:0000313" key="8">
    <source>
        <dbReference type="EMBL" id="ETN98406.1"/>
    </source>
</evidence>
<dbReference type="PROSITE" id="PS51981">
    <property type="entry name" value="ZF_RZ"/>
    <property type="match status" value="1"/>
</dbReference>
<dbReference type="Pfam" id="PF20173">
    <property type="entry name" value="ZnF_RZ-type"/>
    <property type="match status" value="1"/>
</dbReference>
<evidence type="ECO:0000256" key="5">
    <source>
        <dbReference type="ARBA" id="ARBA00022833"/>
    </source>
</evidence>
<keyword evidence="9" id="KW-1185">Reference proteome</keyword>
<evidence type="ECO:0000256" key="3">
    <source>
        <dbReference type="ARBA" id="ARBA00022723"/>
    </source>
</evidence>
<evidence type="ECO:0000313" key="9">
    <source>
        <dbReference type="Proteomes" id="UP000023152"/>
    </source>
</evidence>
<accession>X6LBC0</accession>
<dbReference type="EMBL" id="ASPP01046792">
    <property type="protein sequence ID" value="ETN98406.1"/>
    <property type="molecule type" value="Genomic_DNA"/>
</dbReference>
<name>X6LBC0_RETFI</name>
<keyword evidence="4" id="KW-0863">Zinc-finger</keyword>
<feature type="domain" description="RZ-type" evidence="7">
    <location>
        <begin position="17"/>
        <end position="101"/>
    </location>
</feature>
<dbReference type="GO" id="GO:0008270">
    <property type="term" value="F:zinc ion binding"/>
    <property type="evidence" value="ECO:0007669"/>
    <property type="project" value="UniProtKB-KW"/>
</dbReference>
<organism evidence="8 9">
    <name type="scientific">Reticulomyxa filosa</name>
    <dbReference type="NCBI Taxonomy" id="46433"/>
    <lineage>
        <taxon>Eukaryota</taxon>
        <taxon>Sar</taxon>
        <taxon>Rhizaria</taxon>
        <taxon>Retaria</taxon>
        <taxon>Foraminifera</taxon>
        <taxon>Monothalamids</taxon>
        <taxon>Reticulomyxidae</taxon>
        <taxon>Reticulomyxa</taxon>
    </lineage>
</organism>
<dbReference type="GO" id="GO:0005737">
    <property type="term" value="C:cytoplasm"/>
    <property type="evidence" value="ECO:0007669"/>
    <property type="project" value="UniProtKB-SubCell"/>
</dbReference>
<reference evidence="8 9" key="1">
    <citation type="journal article" date="2013" name="Curr. Biol.">
        <title>The Genome of the Foraminiferan Reticulomyxa filosa.</title>
        <authorList>
            <person name="Glockner G."/>
            <person name="Hulsmann N."/>
            <person name="Schleicher M."/>
            <person name="Noegel A.A."/>
            <person name="Eichinger L."/>
            <person name="Gallinger C."/>
            <person name="Pawlowski J."/>
            <person name="Sierra R."/>
            <person name="Euteneuer U."/>
            <person name="Pillet L."/>
            <person name="Moustafa A."/>
            <person name="Platzer M."/>
            <person name="Groth M."/>
            <person name="Szafranski K."/>
            <person name="Schliwa M."/>
        </authorList>
    </citation>
    <scope>NUCLEOTIDE SEQUENCE [LARGE SCALE GENOMIC DNA]</scope>
</reference>
<keyword evidence="6" id="KW-0391">Immunity</keyword>
<dbReference type="Proteomes" id="UP000023152">
    <property type="component" value="Unassembled WGS sequence"/>
</dbReference>
<evidence type="ECO:0000256" key="1">
    <source>
        <dbReference type="ARBA" id="ARBA00004496"/>
    </source>
</evidence>
<dbReference type="PANTHER" id="PTHR22605">
    <property type="entry name" value="RZ-TYPE DOMAIN-CONTAINING PROTEIN"/>
    <property type="match status" value="1"/>
</dbReference>
<keyword evidence="3" id="KW-0479">Metal-binding</keyword>
<keyword evidence="2" id="KW-0963">Cytoplasm</keyword>
<dbReference type="AlphaFoldDB" id="X6LBC0"/>
<dbReference type="GO" id="GO:0016887">
    <property type="term" value="F:ATP hydrolysis activity"/>
    <property type="evidence" value="ECO:0007669"/>
    <property type="project" value="InterPro"/>
</dbReference>
<dbReference type="GO" id="GO:0004842">
    <property type="term" value="F:ubiquitin-protein transferase activity"/>
    <property type="evidence" value="ECO:0007669"/>
    <property type="project" value="InterPro"/>
</dbReference>
<dbReference type="InterPro" id="IPR031248">
    <property type="entry name" value="RNF213"/>
</dbReference>